<protein>
    <submittedName>
        <fullName evidence="1">Uncharacterized protein</fullName>
    </submittedName>
</protein>
<reference evidence="1 2" key="1">
    <citation type="journal article" date="2016" name="Nat. Commun.">
        <title>Thousands of microbial genomes shed light on interconnected biogeochemical processes in an aquifer system.</title>
        <authorList>
            <person name="Anantharaman K."/>
            <person name="Brown C.T."/>
            <person name="Hug L.A."/>
            <person name="Sharon I."/>
            <person name="Castelle C.J."/>
            <person name="Probst A.J."/>
            <person name="Thomas B.C."/>
            <person name="Singh A."/>
            <person name="Wilkins M.J."/>
            <person name="Karaoz U."/>
            <person name="Brodie E.L."/>
            <person name="Williams K.H."/>
            <person name="Hubbard S.S."/>
            <person name="Banfield J.F."/>
        </authorList>
    </citation>
    <scope>NUCLEOTIDE SEQUENCE [LARGE SCALE GENOMIC DNA]</scope>
</reference>
<proteinExistence type="predicted"/>
<organism evidence="1 2">
    <name type="scientific">Candidatus Liptonbacteria bacterium RIFCSPHIGHO2_01_FULL_57_28</name>
    <dbReference type="NCBI Taxonomy" id="1798647"/>
    <lineage>
        <taxon>Bacteria</taxon>
        <taxon>Candidatus Liptoniibacteriota</taxon>
    </lineage>
</organism>
<sequence>MQAEQRTCQSCKAVFIIEPDDFGFYEKMDVPPPTWCPDCRMQRRFSWYTDIAFYKRPDSRTGEMIFSHFSKDSPVKIYEHDYWWSDAWDPHQYGRDYDFSRPFFEQFQELMRDVPLSSRSTLNLVRSDYSNKAEDIKDCYLVFNATLAERSMYCMRVFSIQDCMDVTMTDKCQLSYSTFGSGYCFRAFWSSLCGECSDIWFSRDCKNCSNCFGCAGLKNKQYYIFNKPFTKEEYFKEIAKFDTGSYSGIARIMAEARKIWDSTPIKYYQGNRTVNSTGQYLWNTKNVKLSCAIDESEQCAYCFNLRAVKDSMDYSTWGSSAERIYDCMECGIQVSDLRFCFDCWPGSNNLTYCVQCHSSHDLFGCIGVRKGEYCILNKKYSKEEYLDLLARIKKHMQETPYVDALGREYRYGEFFPPEMSPHAYHESMAAEYFPLSKEAAIAKGFAWHDPEKIAHAATIKALELPDNIKDVVDSIVNEAIMCAHEEQDSHPFACELGCPAAFRVTPEELKFYRAHKIPLPRLCYRCRYHERMEQHTPLKLWPRKCQCAGAGSENGKYKNTAETHQPHAMAAHCPNEFQTAYETSRPEIIYCEECYQAETA</sequence>
<dbReference type="EMBL" id="MHKX01000004">
    <property type="protein sequence ID" value="OGY98653.1"/>
    <property type="molecule type" value="Genomic_DNA"/>
</dbReference>
<gene>
    <name evidence="1" type="ORF">A2855_01320</name>
</gene>
<evidence type="ECO:0000313" key="2">
    <source>
        <dbReference type="Proteomes" id="UP000179059"/>
    </source>
</evidence>
<name>A0A1G2CB69_9BACT</name>
<accession>A0A1G2CB69</accession>
<dbReference type="Proteomes" id="UP000179059">
    <property type="component" value="Unassembled WGS sequence"/>
</dbReference>
<evidence type="ECO:0000313" key="1">
    <source>
        <dbReference type="EMBL" id="OGY98653.1"/>
    </source>
</evidence>
<dbReference type="STRING" id="1798647.A2855_01320"/>
<dbReference type="AlphaFoldDB" id="A0A1G2CB69"/>
<comment type="caution">
    <text evidence="1">The sequence shown here is derived from an EMBL/GenBank/DDBJ whole genome shotgun (WGS) entry which is preliminary data.</text>
</comment>